<dbReference type="GO" id="GO:0006777">
    <property type="term" value="P:Mo-molybdopterin cofactor biosynthetic process"/>
    <property type="evidence" value="ECO:0007669"/>
    <property type="project" value="UniProtKB-KW"/>
</dbReference>
<gene>
    <name evidence="13" type="ORF">EH32_04910</name>
</gene>
<dbReference type="PANTHER" id="PTHR23404">
    <property type="entry name" value="MOLYBDOPTERIN SYNTHASE RELATED"/>
    <property type="match status" value="1"/>
</dbReference>
<sequence length="163" mass="18348">MRDIRLLAEPFAPYALVDDFTQAHPGLGGACTFVGKVRGEEGVEALELTHYEPLTLPGMENLADRAFARFDLMGLIMVHRVGLMRPGEPIVCVSAAARHRRAAFEATDFCMDHLKSAAWFWKREKRATVNGGEWRWIEPRDEDHADLARWSDEGTVARKNSPV</sequence>
<dbReference type="RefSeq" id="WP_051697482.1">
    <property type="nucleotide sequence ID" value="NZ_CP017057.1"/>
</dbReference>
<evidence type="ECO:0000256" key="10">
    <source>
        <dbReference type="ARBA" id="ARBA00030781"/>
    </source>
</evidence>
<dbReference type="AlphaFoldDB" id="A0A074MTV0"/>
<evidence type="ECO:0000256" key="7">
    <source>
        <dbReference type="ARBA" id="ARBA00026066"/>
    </source>
</evidence>
<dbReference type="EMBL" id="JMIX01000003">
    <property type="protein sequence ID" value="KEO98456.1"/>
    <property type="molecule type" value="Genomic_DNA"/>
</dbReference>
<dbReference type="Proteomes" id="UP000027866">
    <property type="component" value="Unassembled WGS sequence"/>
</dbReference>
<dbReference type="Pfam" id="PF02391">
    <property type="entry name" value="MoaE"/>
    <property type="match status" value="1"/>
</dbReference>
<dbReference type="SUPFAM" id="SSF54690">
    <property type="entry name" value="Molybdopterin synthase subunit MoaE"/>
    <property type="match status" value="1"/>
</dbReference>
<dbReference type="Gene3D" id="3.90.1170.40">
    <property type="entry name" value="Molybdopterin biosynthesis MoaE subunit"/>
    <property type="match status" value="1"/>
</dbReference>
<dbReference type="KEGG" id="elq:Ga0102493_113075"/>
<evidence type="ECO:0000256" key="11">
    <source>
        <dbReference type="ARBA" id="ARBA00032474"/>
    </source>
</evidence>
<comment type="pathway">
    <text evidence="1">Cofactor biosynthesis; molybdopterin biosynthesis.</text>
</comment>
<name>A0A074MTV0_9SPHN</name>
<dbReference type="EC" id="2.8.1.12" evidence="3"/>
<dbReference type="GO" id="GO:0030366">
    <property type="term" value="F:molybdopterin synthase activity"/>
    <property type="evidence" value="ECO:0007669"/>
    <property type="project" value="UniProtKB-EC"/>
</dbReference>
<dbReference type="UniPathway" id="UPA00344"/>
<dbReference type="OrthoDB" id="9803224at2"/>
<evidence type="ECO:0000256" key="3">
    <source>
        <dbReference type="ARBA" id="ARBA00011950"/>
    </source>
</evidence>
<evidence type="ECO:0000256" key="4">
    <source>
        <dbReference type="ARBA" id="ARBA00013858"/>
    </source>
</evidence>
<accession>A0A074MTV0</accession>
<evidence type="ECO:0000313" key="14">
    <source>
        <dbReference type="Proteomes" id="UP000027866"/>
    </source>
</evidence>
<evidence type="ECO:0000256" key="9">
    <source>
        <dbReference type="ARBA" id="ARBA00030407"/>
    </source>
</evidence>
<comment type="caution">
    <text evidence="13">The sequence shown here is derived from an EMBL/GenBank/DDBJ whole genome shotgun (WGS) entry which is preliminary data.</text>
</comment>
<evidence type="ECO:0000256" key="2">
    <source>
        <dbReference type="ARBA" id="ARBA00005426"/>
    </source>
</evidence>
<proteinExistence type="inferred from homology"/>
<keyword evidence="14" id="KW-1185">Reference proteome</keyword>
<dbReference type="PROSITE" id="PS51257">
    <property type="entry name" value="PROKAR_LIPOPROTEIN"/>
    <property type="match status" value="1"/>
</dbReference>
<comment type="catalytic activity">
    <reaction evidence="12">
        <text>2 [molybdopterin-synthase sulfur-carrier protein]-C-terminal-Gly-aminoethanethioate + cyclic pyranopterin phosphate + H2O = molybdopterin + 2 [molybdopterin-synthase sulfur-carrier protein]-C-terminal Gly-Gly + 2 H(+)</text>
        <dbReference type="Rhea" id="RHEA:26333"/>
        <dbReference type="Rhea" id="RHEA-COMP:12202"/>
        <dbReference type="Rhea" id="RHEA-COMP:19907"/>
        <dbReference type="ChEBI" id="CHEBI:15377"/>
        <dbReference type="ChEBI" id="CHEBI:15378"/>
        <dbReference type="ChEBI" id="CHEBI:58698"/>
        <dbReference type="ChEBI" id="CHEBI:59648"/>
        <dbReference type="ChEBI" id="CHEBI:90778"/>
        <dbReference type="ChEBI" id="CHEBI:232372"/>
        <dbReference type="EC" id="2.8.1.12"/>
    </reaction>
</comment>
<dbReference type="InterPro" id="IPR036563">
    <property type="entry name" value="MoaE_sf"/>
</dbReference>
<evidence type="ECO:0000256" key="5">
    <source>
        <dbReference type="ARBA" id="ARBA00023150"/>
    </source>
</evidence>
<comment type="function">
    <text evidence="6">Converts molybdopterin precursor Z into molybdopterin. This requires the incorporation of two sulfur atoms into precursor Z to generate a dithiolene group. The sulfur is provided by MoaD.</text>
</comment>
<dbReference type="PATRIC" id="fig|39960.10.peg.2169"/>
<dbReference type="InterPro" id="IPR003448">
    <property type="entry name" value="Mopterin_biosynth_MoaE"/>
</dbReference>
<reference evidence="13 14" key="1">
    <citation type="submission" date="2014-04" db="EMBL/GenBank/DDBJ databases">
        <title>A comprehensive comparison of genomes of Erythrobacter spp. Strains.</title>
        <authorList>
            <person name="Zheng Q."/>
        </authorList>
    </citation>
    <scope>NUCLEOTIDE SEQUENCE [LARGE SCALE GENOMIC DNA]</scope>
    <source>
        <strain evidence="13 14">DSM 8509</strain>
    </source>
</reference>
<evidence type="ECO:0000313" key="13">
    <source>
        <dbReference type="EMBL" id="KEO98456.1"/>
    </source>
</evidence>
<evidence type="ECO:0000256" key="6">
    <source>
        <dbReference type="ARBA" id="ARBA00025448"/>
    </source>
</evidence>
<comment type="subunit">
    <text evidence="7">Heterotetramer of 2 MoaD subunits and 2 MoaE subunits. Also stable as homodimer. The enzyme changes between these two forms during catalysis.</text>
</comment>
<evidence type="ECO:0000256" key="8">
    <source>
        <dbReference type="ARBA" id="ARBA00029745"/>
    </source>
</evidence>
<keyword evidence="5" id="KW-0501">Molybdenum cofactor biosynthesis</keyword>
<dbReference type="CDD" id="cd00756">
    <property type="entry name" value="MoaE"/>
    <property type="match status" value="1"/>
</dbReference>
<evidence type="ECO:0000256" key="12">
    <source>
        <dbReference type="ARBA" id="ARBA00049878"/>
    </source>
</evidence>
<comment type="similarity">
    <text evidence="2">Belongs to the MoaE family.</text>
</comment>
<protein>
    <recommendedName>
        <fullName evidence="4">Molybdopterin synthase catalytic subunit</fullName>
        <ecNumber evidence="3">2.8.1.12</ecNumber>
    </recommendedName>
    <alternativeName>
        <fullName evidence="10">MPT synthase subunit 2</fullName>
    </alternativeName>
    <alternativeName>
        <fullName evidence="8">Molybdenum cofactor biosynthesis protein E</fullName>
    </alternativeName>
    <alternativeName>
        <fullName evidence="9">Molybdopterin-converting factor large subunit</fullName>
    </alternativeName>
    <alternativeName>
        <fullName evidence="11">Molybdopterin-converting factor subunit 2</fullName>
    </alternativeName>
</protein>
<evidence type="ECO:0000256" key="1">
    <source>
        <dbReference type="ARBA" id="ARBA00005046"/>
    </source>
</evidence>
<organism evidence="13 14">
    <name type="scientific">Erythrobacter litoralis</name>
    <dbReference type="NCBI Taxonomy" id="39960"/>
    <lineage>
        <taxon>Bacteria</taxon>
        <taxon>Pseudomonadati</taxon>
        <taxon>Pseudomonadota</taxon>
        <taxon>Alphaproteobacteria</taxon>
        <taxon>Sphingomonadales</taxon>
        <taxon>Erythrobacteraceae</taxon>
        <taxon>Erythrobacter/Porphyrobacter group</taxon>
        <taxon>Erythrobacter</taxon>
    </lineage>
</organism>